<dbReference type="Gene3D" id="2.40.10.10">
    <property type="entry name" value="Trypsin-like serine proteases"/>
    <property type="match status" value="4"/>
</dbReference>
<organism evidence="9">
    <name type="scientific">Culicoides sonorensis</name>
    <name type="common">Biting midge</name>
    <dbReference type="NCBI Taxonomy" id="179676"/>
    <lineage>
        <taxon>Eukaryota</taxon>
        <taxon>Metazoa</taxon>
        <taxon>Ecdysozoa</taxon>
        <taxon>Arthropoda</taxon>
        <taxon>Hexapoda</taxon>
        <taxon>Insecta</taxon>
        <taxon>Pterygota</taxon>
        <taxon>Neoptera</taxon>
        <taxon>Endopterygota</taxon>
        <taxon>Diptera</taxon>
        <taxon>Nematocera</taxon>
        <taxon>Chironomoidea</taxon>
        <taxon>Ceratopogonidae</taxon>
        <taxon>Ceratopogoninae</taxon>
        <taxon>Culicoides</taxon>
        <taxon>Monoculicoides</taxon>
    </lineage>
</organism>
<evidence type="ECO:0000256" key="7">
    <source>
        <dbReference type="SAM" id="SignalP"/>
    </source>
</evidence>
<sequence>MFRHLVLVLFLCIIKIKSEQVIMQRIPVRQFAKYDSNENLEWFPAIVGGVPASYGEFPSHVSLQTNKNRHLCGGVLIDYDYILTAGHCVVDELGNTLESRKNTKKPNPRLYKATLTISNFEQCNMSYAGQLKSNMFCAKGQQQDSCQEADTHRIILRQTVNPVKDRIGGSIDSFRGLIFVTYKPTNLYLCDGILLDIDFAVVPSSCVLDLKAIELQVENYGEAFNKDVRTAQSITRNVLEKFEHKDFNASTGANDIAMLKIDPFDPAIMADILTSLETPDDKTECVALSGDGPANTSKLQRCDIKIMNIDTCKELCPTLDDNNLCGTVKGQMNLCQSKLGSALICANTLAGILSYGTDCCGLNNCGEKSNLGIYIDISKYNNWIDEVFRSVLLTISSDDGSEFISEKVSETPVKLNEQEKNIQNETELFYFEDPTKIGSDNIMPNKSNVSHRIHQENITRFMDLSCHISLEDCGPLIIDQFPSCKRAVLPPECLSGLIFHMNNQGTSHVVQNQPFDVNTQKPIMINIHYHLHNIVEHHYHYHYYHSRNGTELGERQLLRTDNDPNRVKYDSQGAVKYFPKAFNGQLIRQNEFKNFVSIQTKDGRHLCGGLLLDVDFVITASSCLNNILNKEPYQANELQIMNDALQNETVKNVTHIFRHPDFNMTTLDNDLAMLKIIPFKWFNEIEMLTSIEKPLNSSECKIIGFGESEKDSPSLHKISSSVVNDDACTGKYKSNAINKLCIQGKNSACLEEPGSGLICDEELSGILSFGESCSRNKNSHFTFTDLSEYNVWIDETFRTAIIDNEDTKVPKKAVSQTEQRTSTTSTSAPQSTSTPIPTTTPEQGQWRPPYEMVFATCQLPYVTCEPVWFNGYYDLQCKRGYFPYGCFKVVKNFVIDTKQSEQGRSIETNTESNRLMKFESFVKNIPSNQINKISENILETEKSAVKIEKTSDRDHHWFKRVICMSVEPFNPFNNFPQHRRWAMDCQHFQQLNKVNVQPEKRADLEKKDVMDNKFYFPDDEIFQNKN</sequence>
<evidence type="ECO:0000256" key="4">
    <source>
        <dbReference type="ARBA" id="ARBA00023157"/>
    </source>
</evidence>
<keyword evidence="2" id="KW-0378">Hydrolase</keyword>
<gene>
    <name evidence="9" type="primary">CSON006345</name>
</gene>
<evidence type="ECO:0000256" key="1">
    <source>
        <dbReference type="ARBA" id="ARBA00022670"/>
    </source>
</evidence>
<evidence type="ECO:0000256" key="2">
    <source>
        <dbReference type="ARBA" id="ARBA00022801"/>
    </source>
</evidence>
<evidence type="ECO:0000313" key="9">
    <source>
        <dbReference type="EMBL" id="SSX33373.1"/>
    </source>
</evidence>
<reference evidence="9" key="1">
    <citation type="submission" date="2018-07" db="EMBL/GenBank/DDBJ databases">
        <authorList>
            <person name="Quirk P.G."/>
            <person name="Krulwich T.A."/>
        </authorList>
    </citation>
    <scope>NUCLEOTIDE SEQUENCE</scope>
</reference>
<dbReference type="EMBL" id="UFQT01002399">
    <property type="protein sequence ID" value="SSX33373.1"/>
    <property type="molecule type" value="Genomic_DNA"/>
</dbReference>
<dbReference type="SMART" id="SM00020">
    <property type="entry name" value="Tryp_SPc"/>
    <property type="match status" value="2"/>
</dbReference>
<accession>A0A336MXF4</accession>
<evidence type="ECO:0000256" key="6">
    <source>
        <dbReference type="SAM" id="MobiDB-lite"/>
    </source>
</evidence>
<dbReference type="InterPro" id="IPR001254">
    <property type="entry name" value="Trypsin_dom"/>
</dbReference>
<dbReference type="InterPro" id="IPR018114">
    <property type="entry name" value="TRYPSIN_HIS"/>
</dbReference>
<keyword evidence="3" id="KW-0720">Serine protease</keyword>
<feature type="region of interest" description="Disordered" evidence="6">
    <location>
        <begin position="808"/>
        <end position="845"/>
    </location>
</feature>
<proteinExistence type="inferred from homology"/>
<dbReference type="SUPFAM" id="SSF50494">
    <property type="entry name" value="Trypsin-like serine proteases"/>
    <property type="match status" value="3"/>
</dbReference>
<evidence type="ECO:0000259" key="8">
    <source>
        <dbReference type="PROSITE" id="PS50240"/>
    </source>
</evidence>
<keyword evidence="4" id="KW-1015">Disulfide bond</keyword>
<feature type="domain" description="Peptidase S1" evidence="8">
    <location>
        <begin position="46"/>
        <end position="389"/>
    </location>
</feature>
<dbReference type="Pfam" id="PF00089">
    <property type="entry name" value="Trypsin"/>
    <property type="match status" value="3"/>
</dbReference>
<dbReference type="VEuPathDB" id="VectorBase:CSON006345"/>
<evidence type="ECO:0000256" key="5">
    <source>
        <dbReference type="ARBA" id="ARBA00024195"/>
    </source>
</evidence>
<dbReference type="PANTHER" id="PTHR24276">
    <property type="entry name" value="POLYSERASE-RELATED"/>
    <property type="match status" value="1"/>
</dbReference>
<feature type="signal peptide" evidence="7">
    <location>
        <begin position="1"/>
        <end position="18"/>
    </location>
</feature>
<keyword evidence="7" id="KW-0732">Signal</keyword>
<dbReference type="InterPro" id="IPR050430">
    <property type="entry name" value="Peptidase_S1"/>
</dbReference>
<feature type="domain" description="Peptidase S1" evidence="8">
    <location>
        <begin position="581"/>
        <end position="798"/>
    </location>
</feature>
<dbReference type="PANTHER" id="PTHR24276:SF96">
    <property type="entry name" value="PEPTIDASE S1 DOMAIN-CONTAINING PROTEIN"/>
    <property type="match status" value="1"/>
</dbReference>
<name>A0A336MXF4_CULSO</name>
<dbReference type="AlphaFoldDB" id="A0A336MXF4"/>
<keyword evidence="1" id="KW-0645">Protease</keyword>
<dbReference type="InterPro" id="IPR043504">
    <property type="entry name" value="Peptidase_S1_PA_chymotrypsin"/>
</dbReference>
<feature type="compositionally biased region" description="Low complexity" evidence="6">
    <location>
        <begin position="821"/>
        <end position="841"/>
    </location>
</feature>
<dbReference type="InterPro" id="IPR009003">
    <property type="entry name" value="Peptidase_S1_PA"/>
</dbReference>
<dbReference type="PROSITE" id="PS50240">
    <property type="entry name" value="TRYPSIN_DOM"/>
    <property type="match status" value="2"/>
</dbReference>
<dbReference type="GO" id="GO:0004252">
    <property type="term" value="F:serine-type endopeptidase activity"/>
    <property type="evidence" value="ECO:0007669"/>
    <property type="project" value="InterPro"/>
</dbReference>
<comment type="similarity">
    <text evidence="5">Belongs to the peptidase S1 family. CLIP subfamily.</text>
</comment>
<dbReference type="PROSITE" id="PS00134">
    <property type="entry name" value="TRYPSIN_HIS"/>
    <property type="match status" value="1"/>
</dbReference>
<dbReference type="GO" id="GO:0006508">
    <property type="term" value="P:proteolysis"/>
    <property type="evidence" value="ECO:0007669"/>
    <property type="project" value="UniProtKB-KW"/>
</dbReference>
<protein>
    <submittedName>
        <fullName evidence="9">CSON006345 protein</fullName>
    </submittedName>
</protein>
<feature type="chain" id="PRO_5016268517" evidence="7">
    <location>
        <begin position="19"/>
        <end position="1026"/>
    </location>
</feature>
<evidence type="ECO:0000256" key="3">
    <source>
        <dbReference type="ARBA" id="ARBA00022825"/>
    </source>
</evidence>